<accession>A0ABS2LM39</accession>
<feature type="region of interest" description="Disordered" evidence="6">
    <location>
        <begin position="377"/>
        <end position="484"/>
    </location>
</feature>
<feature type="domain" description="Pyrrolo-quinoline quinone repeat" evidence="7">
    <location>
        <begin position="564"/>
        <end position="769"/>
    </location>
</feature>
<sequence length="938" mass="98925">MAGQHEGFALGVDLGTSNTVAVLRWPDGRTRPLLMDGQPVSPSAVYADPDGTLHTGWDARRLAQADPARFEANPKRRVDEPTVLLGDRSYPPSDLLAAVLAAVARAAVGTVGFLPPAVLTCPAAWDATRRQVLADALLQAGWPQAAEHTLAGPTPPGTRLLREPVAAARYYAQVLHRPVPVGDAIAVFDFGGGTLDVAVLRNEGADPWGDSGFTVVADGGLPDLGGLDLDAALVRRVGELIGDRHAAQWARLTRPADPAQRRDQVRLWDEVRGAKETLSRSTTAPVAVPGVAEAVRLTRADVERVATPLLRRAVDRAREVIAAAGLTPDQLAGLFLVGGSSRIPLVARMLHTELGIAPTVLDQPELPVAEGALTDLPLRRPQPAPAYAGPHIAAPAPPAPTPVSPPAPPGSAAPSAPTVPNGAAPAAPAGAAPTVPAGAGPTVPSQPWPGAIPPTVPSQPWPGATPPAGPGGPGWVGSTPPSAAGAGRWRRARWVVLGAVVALVGVATAATLYLTRDRYPDLEFRSLGELSRPGAGPERPTDMWTAMLGDRAYLGYPLPDDRLEVVAVDASTGDELWRKATDVRADDWERIIAVPGAVAVLADAPGDSTLRPLAVLDGRSGTQRWQRAVRGDDDVYFADDTAVLVDRGEARLVGLRLTDGSTKWTEPNPRDQYDGSRTVVRPVGTDAAAGGPAFLDGTPRNPWTTKGRRLVQVGADRSVRLLDMATGTVLRTWGSVADLDDLVVAHEDRLYVAANEGGYQLLAYDLGSDAEPVVLHRSGNDSYRPTELVACGERRACLLQVPNNDVQRAEVVAAREGERAITWPAPGVTDLVPLGEQVLAQRESSEPKATLFDVAGEPVLRDRDGVAVRLDEGNLLFFAKAPSIAVDNRVLAGVWAESGEVDDLGELKDVRSESCSWNTHVIACGAEKDFVLYRFAND</sequence>
<protein>
    <recommendedName>
        <fullName evidence="7">Pyrrolo-quinoline quinone repeat domain-containing protein</fullName>
    </recommendedName>
</protein>
<gene>
    <name evidence="8" type="ORF">JOD64_000155</name>
</gene>
<evidence type="ECO:0000256" key="6">
    <source>
        <dbReference type="SAM" id="MobiDB-lite"/>
    </source>
</evidence>
<evidence type="ECO:0000256" key="2">
    <source>
        <dbReference type="ARBA" id="ARBA00022741"/>
    </source>
</evidence>
<dbReference type="Gene3D" id="3.90.640.10">
    <property type="entry name" value="Actin, Chain A, domain 4"/>
    <property type="match status" value="1"/>
</dbReference>
<dbReference type="SUPFAM" id="SSF53067">
    <property type="entry name" value="Actin-like ATPase domain"/>
    <property type="match status" value="2"/>
</dbReference>
<evidence type="ECO:0000256" key="1">
    <source>
        <dbReference type="ARBA" id="ARBA00007381"/>
    </source>
</evidence>
<dbReference type="Pfam" id="PF13360">
    <property type="entry name" value="PQQ_2"/>
    <property type="match status" value="1"/>
</dbReference>
<dbReference type="Gene3D" id="2.130.10.10">
    <property type="entry name" value="YVTN repeat-like/Quinoprotein amine dehydrogenase"/>
    <property type="match status" value="1"/>
</dbReference>
<keyword evidence="2" id="KW-0547">Nucleotide-binding</keyword>
<name>A0ABS2LM39_9ACTN</name>
<reference evidence="8 9" key="1">
    <citation type="submission" date="2021-01" db="EMBL/GenBank/DDBJ databases">
        <title>Sequencing the genomes of 1000 actinobacteria strains.</title>
        <authorList>
            <person name="Klenk H.-P."/>
        </authorList>
    </citation>
    <scope>NUCLEOTIDE SEQUENCE [LARGE SCALE GENOMIC DNA]</scope>
    <source>
        <strain evidence="8 9">DSM 100204</strain>
    </source>
</reference>
<keyword evidence="3" id="KW-0067">ATP-binding</keyword>
<comment type="caution">
    <text evidence="8">The sequence shown here is derived from an EMBL/GenBank/DDBJ whole genome shotgun (WGS) entry which is preliminary data.</text>
</comment>
<dbReference type="InterPro" id="IPR013126">
    <property type="entry name" value="Hsp_70_fam"/>
</dbReference>
<dbReference type="PROSITE" id="PS01036">
    <property type="entry name" value="HSP70_3"/>
    <property type="match status" value="1"/>
</dbReference>
<feature type="compositionally biased region" description="Pro residues" evidence="6">
    <location>
        <begin position="395"/>
        <end position="411"/>
    </location>
</feature>
<evidence type="ECO:0000256" key="3">
    <source>
        <dbReference type="ARBA" id="ARBA00022840"/>
    </source>
</evidence>
<dbReference type="SUPFAM" id="SSF50998">
    <property type="entry name" value="Quinoprotein alcohol dehydrogenase-like"/>
    <property type="match status" value="1"/>
</dbReference>
<dbReference type="RefSeq" id="WP_204940380.1">
    <property type="nucleotide sequence ID" value="NZ_JAFBBP010000001.1"/>
</dbReference>
<dbReference type="EMBL" id="JAFBBP010000001">
    <property type="protein sequence ID" value="MBM7488933.1"/>
    <property type="molecule type" value="Genomic_DNA"/>
</dbReference>
<dbReference type="InterPro" id="IPR011047">
    <property type="entry name" value="Quinoprotein_ADH-like_sf"/>
</dbReference>
<dbReference type="PANTHER" id="PTHR19375">
    <property type="entry name" value="HEAT SHOCK PROTEIN 70KDA"/>
    <property type="match status" value="1"/>
</dbReference>
<dbReference type="Proteomes" id="UP000764837">
    <property type="component" value="Unassembled WGS sequence"/>
</dbReference>
<evidence type="ECO:0000259" key="7">
    <source>
        <dbReference type="Pfam" id="PF13360"/>
    </source>
</evidence>
<dbReference type="PRINTS" id="PR00301">
    <property type="entry name" value="HEATSHOCK70"/>
</dbReference>
<keyword evidence="5" id="KW-0143">Chaperone</keyword>
<dbReference type="Pfam" id="PF00012">
    <property type="entry name" value="HSP70"/>
    <property type="match status" value="1"/>
</dbReference>
<evidence type="ECO:0000313" key="8">
    <source>
        <dbReference type="EMBL" id="MBM7488933.1"/>
    </source>
</evidence>
<evidence type="ECO:0000256" key="5">
    <source>
        <dbReference type="ARBA" id="ARBA00023186"/>
    </source>
</evidence>
<evidence type="ECO:0000256" key="4">
    <source>
        <dbReference type="ARBA" id="ARBA00023016"/>
    </source>
</evidence>
<feature type="compositionally biased region" description="Low complexity" evidence="6">
    <location>
        <begin position="412"/>
        <end position="443"/>
    </location>
</feature>
<organism evidence="8 9">
    <name type="scientific">Micromonospora luteifusca</name>
    <dbReference type="NCBI Taxonomy" id="709860"/>
    <lineage>
        <taxon>Bacteria</taxon>
        <taxon>Bacillati</taxon>
        <taxon>Actinomycetota</taxon>
        <taxon>Actinomycetes</taxon>
        <taxon>Micromonosporales</taxon>
        <taxon>Micromonosporaceae</taxon>
        <taxon>Micromonospora</taxon>
    </lineage>
</organism>
<dbReference type="Gene3D" id="3.30.420.40">
    <property type="match status" value="2"/>
</dbReference>
<keyword evidence="9" id="KW-1185">Reference proteome</keyword>
<keyword evidence="4" id="KW-0346">Stress response</keyword>
<dbReference type="InterPro" id="IPR018181">
    <property type="entry name" value="Heat_shock_70_CS"/>
</dbReference>
<dbReference type="InterPro" id="IPR015943">
    <property type="entry name" value="WD40/YVTN_repeat-like_dom_sf"/>
</dbReference>
<proteinExistence type="inferred from homology"/>
<comment type="similarity">
    <text evidence="1">Belongs to the heat shock protein 70 family.</text>
</comment>
<feature type="compositionally biased region" description="Pro residues" evidence="6">
    <location>
        <begin position="444"/>
        <end position="470"/>
    </location>
</feature>
<feature type="compositionally biased region" description="Low complexity" evidence="6">
    <location>
        <begin position="385"/>
        <end position="394"/>
    </location>
</feature>
<dbReference type="InterPro" id="IPR043129">
    <property type="entry name" value="ATPase_NBD"/>
</dbReference>
<dbReference type="InterPro" id="IPR002372">
    <property type="entry name" value="PQQ_rpt_dom"/>
</dbReference>
<evidence type="ECO:0000313" key="9">
    <source>
        <dbReference type="Proteomes" id="UP000764837"/>
    </source>
</evidence>